<sequence>MAKNRDSDSDDDLDEELFQLTEKKSNKRSKSIDSSDEDYEDNKNKKKKTTSGPGRKKGSTSMQQSTINYGSSNRRNRGATIENDDDFYDGYDEELYKDDNDRYELSLLPEIDRENILSERYEKRKEARELWLQQKSIRDKEKKSGGSSSSSQIDNKLKSQSSTRGRSEKEDRQREALKDIQKKRERSKRDKEEEEETGGSASSSTNNTPTTLSANSTPKTSSSRIEQDNRDKSREKEKERERERENERKIERDIQRSVDTLNINLMNQCRLSRNMLVKWVDQPYFEKYAPKFFVRVVIGSHLNNPIYRIAEIINIGTGHKIYKVEDKETDKLLVLSYAGSIKEFGIENVSNNAITPAEHEKWISDMIRAKKTLPTPEDIETKIGDIKKAQDYIYTNEDIDNRAKERIKYQKTPVNIAIEKAKLIALRETLVPQSPKHKAICEKIDSLTKLALDIKEENVSKVDQLIQTINKKNKSLNFKYQSTTQTTTEQVSNEFDPFARRKTRNCAVVAADTSSLIISPTTTPSSTSSPINAALSPSAQFLEKSKNSSNQSNNPSNIDSNNTRSLYEVHRSIDLNIHIPDHPNKILSIQPKKKRQIIPANIVKNDHSMFKTILSLNEYLIKRDSMVQ</sequence>
<dbReference type="InterPro" id="IPR004343">
    <property type="entry name" value="Plus-3_dom"/>
</dbReference>
<feature type="compositionally biased region" description="Basic and acidic residues" evidence="5">
    <location>
        <begin position="225"/>
        <end position="248"/>
    </location>
</feature>
<evidence type="ECO:0000256" key="2">
    <source>
        <dbReference type="ARBA" id="ARBA00023015"/>
    </source>
</evidence>
<keyword evidence="2" id="KW-0805">Transcription regulation</keyword>
<name>A0AAN7YXR8_9MYCE</name>
<dbReference type="Proteomes" id="UP001344447">
    <property type="component" value="Unassembled WGS sequence"/>
</dbReference>
<feature type="compositionally biased region" description="Polar residues" evidence="5">
    <location>
        <begin position="152"/>
        <end position="164"/>
    </location>
</feature>
<dbReference type="EMBL" id="JAVFKY010000002">
    <property type="protein sequence ID" value="KAK5580252.1"/>
    <property type="molecule type" value="Genomic_DNA"/>
</dbReference>
<feature type="region of interest" description="Disordered" evidence="5">
    <location>
        <begin position="1"/>
        <end position="93"/>
    </location>
</feature>
<feature type="compositionally biased region" description="Low complexity" evidence="5">
    <location>
        <begin position="198"/>
        <end position="218"/>
    </location>
</feature>
<feature type="compositionally biased region" description="Basic residues" evidence="5">
    <location>
        <begin position="44"/>
        <end position="58"/>
    </location>
</feature>
<evidence type="ECO:0000259" key="6">
    <source>
        <dbReference type="PROSITE" id="PS51360"/>
    </source>
</evidence>
<dbReference type="GO" id="GO:0003677">
    <property type="term" value="F:DNA binding"/>
    <property type="evidence" value="ECO:0007669"/>
    <property type="project" value="InterPro"/>
</dbReference>
<dbReference type="Gene3D" id="3.90.70.200">
    <property type="entry name" value="Plus-3 domain"/>
    <property type="match status" value="1"/>
</dbReference>
<comment type="caution">
    <text evidence="7">The sequence shown here is derived from an EMBL/GenBank/DDBJ whole genome shotgun (WGS) entry which is preliminary data.</text>
</comment>
<dbReference type="GO" id="GO:1990269">
    <property type="term" value="F:RNA polymerase II C-terminal domain phosphoserine binding"/>
    <property type="evidence" value="ECO:0007669"/>
    <property type="project" value="TreeGrafter"/>
</dbReference>
<reference evidence="7 8" key="1">
    <citation type="submission" date="2023-11" db="EMBL/GenBank/DDBJ databases">
        <title>Dfirmibasis_genome.</title>
        <authorList>
            <person name="Edelbroek B."/>
            <person name="Kjellin J."/>
            <person name="Jerlstrom-Hultqvist J."/>
            <person name="Soderbom F."/>
        </authorList>
    </citation>
    <scope>NUCLEOTIDE SEQUENCE [LARGE SCALE GENOMIC DNA]</scope>
    <source>
        <strain evidence="7 8">TNS-C-14</strain>
    </source>
</reference>
<feature type="region of interest" description="Disordered" evidence="5">
    <location>
        <begin position="541"/>
        <end position="562"/>
    </location>
</feature>
<keyword evidence="4" id="KW-0539">Nucleus</keyword>
<dbReference type="GO" id="GO:0016593">
    <property type="term" value="C:Cdc73/Paf1 complex"/>
    <property type="evidence" value="ECO:0007669"/>
    <property type="project" value="TreeGrafter"/>
</dbReference>
<dbReference type="PROSITE" id="PS51360">
    <property type="entry name" value="PLUS3"/>
    <property type="match status" value="1"/>
</dbReference>
<comment type="subcellular location">
    <subcellularLocation>
        <location evidence="1">Nucleus</location>
    </subcellularLocation>
</comment>
<dbReference type="AlphaFoldDB" id="A0AAN7YXR8"/>
<feature type="compositionally biased region" description="Low complexity" evidence="5">
    <location>
        <begin position="547"/>
        <end position="562"/>
    </location>
</feature>
<keyword evidence="8" id="KW-1185">Reference proteome</keyword>
<evidence type="ECO:0000313" key="7">
    <source>
        <dbReference type="EMBL" id="KAK5580252.1"/>
    </source>
</evidence>
<gene>
    <name evidence="7" type="ORF">RB653_000267</name>
</gene>
<dbReference type="InterPro" id="IPR036128">
    <property type="entry name" value="Plus3-like_sf"/>
</dbReference>
<protein>
    <recommendedName>
        <fullName evidence="6">Plus3 domain-containing protein</fullName>
    </recommendedName>
</protein>
<feature type="compositionally biased region" description="Basic and acidic residues" evidence="5">
    <location>
        <begin position="165"/>
        <end position="191"/>
    </location>
</feature>
<accession>A0AAN7YXR8</accession>
<evidence type="ECO:0000313" key="8">
    <source>
        <dbReference type="Proteomes" id="UP001344447"/>
    </source>
</evidence>
<keyword evidence="3" id="KW-0804">Transcription</keyword>
<feature type="region of interest" description="Disordered" evidence="5">
    <location>
        <begin position="132"/>
        <end position="248"/>
    </location>
</feature>
<dbReference type="PANTHER" id="PTHR13115:SF8">
    <property type="entry name" value="RNA POLYMERASE-ASSOCIATED PROTEIN RTF1 HOMOLOG"/>
    <property type="match status" value="1"/>
</dbReference>
<evidence type="ECO:0000256" key="5">
    <source>
        <dbReference type="SAM" id="MobiDB-lite"/>
    </source>
</evidence>
<dbReference type="PANTHER" id="PTHR13115">
    <property type="entry name" value="RNA POLYMERASE-ASSOCIATED PROTEIN RTF1 HOMOLOG"/>
    <property type="match status" value="1"/>
</dbReference>
<evidence type="ECO:0000256" key="3">
    <source>
        <dbReference type="ARBA" id="ARBA00023163"/>
    </source>
</evidence>
<feature type="compositionally biased region" description="Polar residues" evidence="5">
    <location>
        <begin position="59"/>
        <end position="73"/>
    </location>
</feature>
<dbReference type="Pfam" id="PF03126">
    <property type="entry name" value="Plus-3"/>
    <property type="match status" value="1"/>
</dbReference>
<dbReference type="SUPFAM" id="SSF159042">
    <property type="entry name" value="Plus3-like"/>
    <property type="match status" value="1"/>
</dbReference>
<feature type="compositionally biased region" description="Acidic residues" evidence="5">
    <location>
        <begin position="8"/>
        <end position="17"/>
    </location>
</feature>
<proteinExistence type="predicted"/>
<feature type="domain" description="Plus3" evidence="6">
    <location>
        <begin position="260"/>
        <end position="391"/>
    </location>
</feature>
<feature type="compositionally biased region" description="Acidic residues" evidence="5">
    <location>
        <begin position="82"/>
        <end position="93"/>
    </location>
</feature>
<organism evidence="7 8">
    <name type="scientific">Dictyostelium firmibasis</name>
    <dbReference type="NCBI Taxonomy" id="79012"/>
    <lineage>
        <taxon>Eukaryota</taxon>
        <taxon>Amoebozoa</taxon>
        <taxon>Evosea</taxon>
        <taxon>Eumycetozoa</taxon>
        <taxon>Dictyostelia</taxon>
        <taxon>Dictyosteliales</taxon>
        <taxon>Dictyosteliaceae</taxon>
        <taxon>Dictyostelium</taxon>
    </lineage>
</organism>
<dbReference type="SMART" id="SM00719">
    <property type="entry name" value="Plus3"/>
    <property type="match status" value="1"/>
</dbReference>
<evidence type="ECO:0000256" key="1">
    <source>
        <dbReference type="ARBA" id="ARBA00004123"/>
    </source>
</evidence>
<evidence type="ECO:0000256" key="4">
    <source>
        <dbReference type="ARBA" id="ARBA00023242"/>
    </source>
</evidence>